<dbReference type="PROSITE" id="PS50297">
    <property type="entry name" value="ANK_REP_REGION"/>
    <property type="match status" value="3"/>
</dbReference>
<reference evidence="6" key="1">
    <citation type="submission" date="2021-01" db="EMBL/GenBank/DDBJ databases">
        <authorList>
            <person name="Corre E."/>
            <person name="Pelletier E."/>
            <person name="Niang G."/>
            <person name="Scheremetjew M."/>
            <person name="Finn R."/>
            <person name="Kale V."/>
            <person name="Holt S."/>
            <person name="Cochrane G."/>
            <person name="Meng A."/>
            <person name="Brown T."/>
            <person name="Cohen L."/>
        </authorList>
    </citation>
    <scope>NUCLEOTIDE SEQUENCE</scope>
    <source>
        <strain evidence="6">CCMP3346</strain>
    </source>
</reference>
<dbReference type="Pfam" id="PF00023">
    <property type="entry name" value="Ank"/>
    <property type="match status" value="1"/>
</dbReference>
<evidence type="ECO:0000256" key="5">
    <source>
        <dbReference type="SAM" id="MobiDB-lite"/>
    </source>
</evidence>
<feature type="region of interest" description="Disordered" evidence="5">
    <location>
        <begin position="246"/>
        <end position="275"/>
    </location>
</feature>
<feature type="repeat" description="ANK" evidence="3">
    <location>
        <begin position="525"/>
        <end position="549"/>
    </location>
</feature>
<dbReference type="SUPFAM" id="SSF48403">
    <property type="entry name" value="Ankyrin repeat"/>
    <property type="match status" value="1"/>
</dbReference>
<gene>
    <name evidence="6" type="ORF">VBRA1451_LOCUS7298</name>
</gene>
<name>A0A7S1P0C9_9ALVE</name>
<sequence length="580" mass="63957">MRRPLGPPGTAGPLGSRPMLMPFVSPSSVMQPSMHCQGPGLDMQEFIWQHTQELFNQCMMLLSGMNIQMKGMNIQMEALRQNQSALKRMVDQHEFVLSRPPLPAIMTLPPQQMFASPSTPVMMGMAPQQRFSGLIPERPIMMPRLTMSARRPSLGNPEPLRGSPAPGQEEERLSFISNGDPEDLVDVFLNDFVKGRQDLNLKVAKLDSPLYTLNGQEACIIEKDGIVVIQDGTEWKPFLDFIDEATSSQPEERPEPTLAAPKAGAMPKAKAGRKPKAKAAAKAKTKAHSFGSDGMGIAQDSSRDPVEKMKLFEACAEGNRKAVLKMVKEYGPQCLHDSNKEGFTPLAFAAQNGHVDVVMVLLLMQADQGVGLVSKRLKILDENTVLHLAVEKGHALVVSEILRICGQSLLALTNKVDNTPFHLAAGSDCVDVLRAIYDQAEATWQKKVLDKKGQFGFQPIHFAAESGDVDVIDQIIQWGGVDELWKRTDNDSSPFHLAVMCDNVKAMRAMFTKNGMRLLEQRGPDGYYAVHLAAWQGHVDAAKQLLEWGGADELKKVNKGKSPLDLAQTDEMRTLLRGYE</sequence>
<evidence type="ECO:0000256" key="3">
    <source>
        <dbReference type="PROSITE-ProRule" id="PRU00023"/>
    </source>
</evidence>
<dbReference type="PANTHER" id="PTHR24198:SF165">
    <property type="entry name" value="ANKYRIN REPEAT-CONTAINING PROTEIN-RELATED"/>
    <property type="match status" value="1"/>
</dbReference>
<feature type="compositionally biased region" description="Low complexity" evidence="5">
    <location>
        <begin position="259"/>
        <end position="269"/>
    </location>
</feature>
<evidence type="ECO:0000256" key="1">
    <source>
        <dbReference type="ARBA" id="ARBA00022737"/>
    </source>
</evidence>
<organism evidence="6">
    <name type="scientific">Vitrella brassicaformis</name>
    <dbReference type="NCBI Taxonomy" id="1169539"/>
    <lineage>
        <taxon>Eukaryota</taxon>
        <taxon>Sar</taxon>
        <taxon>Alveolata</taxon>
        <taxon>Colpodellida</taxon>
        <taxon>Vitrellaceae</taxon>
        <taxon>Vitrella</taxon>
    </lineage>
</organism>
<accession>A0A7S1P0C9</accession>
<feature type="repeat" description="ANK" evidence="3">
    <location>
        <begin position="455"/>
        <end position="479"/>
    </location>
</feature>
<dbReference type="InterPro" id="IPR036770">
    <property type="entry name" value="Ankyrin_rpt-contain_sf"/>
</dbReference>
<dbReference type="Gene3D" id="1.25.40.20">
    <property type="entry name" value="Ankyrin repeat-containing domain"/>
    <property type="match status" value="2"/>
</dbReference>
<dbReference type="Pfam" id="PF12796">
    <property type="entry name" value="Ank_2"/>
    <property type="match status" value="1"/>
</dbReference>
<keyword evidence="2 3" id="KW-0040">ANK repeat</keyword>
<dbReference type="SMART" id="SM00248">
    <property type="entry name" value="ANK"/>
    <property type="match status" value="6"/>
</dbReference>
<dbReference type="EMBL" id="HBGB01012666">
    <property type="protein sequence ID" value="CAD9052236.1"/>
    <property type="molecule type" value="Transcribed_RNA"/>
</dbReference>
<evidence type="ECO:0000313" key="6">
    <source>
        <dbReference type="EMBL" id="CAD9052236.1"/>
    </source>
</evidence>
<feature type="coiled-coil region" evidence="4">
    <location>
        <begin position="62"/>
        <end position="89"/>
    </location>
</feature>
<keyword evidence="4" id="KW-0175">Coiled coil</keyword>
<evidence type="ECO:0000256" key="2">
    <source>
        <dbReference type="ARBA" id="ARBA00023043"/>
    </source>
</evidence>
<keyword evidence="1" id="KW-0677">Repeat</keyword>
<protein>
    <submittedName>
        <fullName evidence="6">Uncharacterized protein</fullName>
    </submittedName>
</protein>
<evidence type="ECO:0000256" key="4">
    <source>
        <dbReference type="SAM" id="Coils"/>
    </source>
</evidence>
<dbReference type="InterPro" id="IPR002110">
    <property type="entry name" value="Ankyrin_rpt"/>
</dbReference>
<feature type="repeat" description="ANK" evidence="3">
    <location>
        <begin position="341"/>
        <end position="367"/>
    </location>
</feature>
<dbReference type="PROSITE" id="PS50088">
    <property type="entry name" value="ANK_REPEAT"/>
    <property type="match status" value="3"/>
</dbReference>
<dbReference type="PANTHER" id="PTHR24198">
    <property type="entry name" value="ANKYRIN REPEAT AND PROTEIN KINASE DOMAIN-CONTAINING PROTEIN"/>
    <property type="match status" value="1"/>
</dbReference>
<feature type="region of interest" description="Disordered" evidence="5">
    <location>
        <begin position="149"/>
        <end position="170"/>
    </location>
</feature>
<dbReference type="AlphaFoldDB" id="A0A7S1P0C9"/>
<proteinExistence type="predicted"/>